<dbReference type="Gene3D" id="2.40.128.110">
    <property type="entry name" value="Lipid/polyisoprenoid-binding, YceI-like"/>
    <property type="match status" value="1"/>
</dbReference>
<feature type="domain" description="Lipid/polyisoprenoid-binding YceI-like" evidence="2">
    <location>
        <begin position="5"/>
        <end position="175"/>
    </location>
</feature>
<gene>
    <name evidence="3" type="ORF">GCM10011398_13540</name>
</gene>
<evidence type="ECO:0000313" key="4">
    <source>
        <dbReference type="Proteomes" id="UP000622860"/>
    </source>
</evidence>
<accession>A0A917H8C1</accession>
<protein>
    <submittedName>
        <fullName evidence="3">Polyisoprenoid-binding protein</fullName>
    </submittedName>
</protein>
<dbReference type="PANTHER" id="PTHR34406">
    <property type="entry name" value="PROTEIN YCEI"/>
    <property type="match status" value="1"/>
</dbReference>
<dbReference type="SMART" id="SM00867">
    <property type="entry name" value="YceI"/>
    <property type="match status" value="1"/>
</dbReference>
<dbReference type="AlphaFoldDB" id="A0A917H8C1"/>
<comment type="caution">
    <text evidence="3">The sequence shown here is derived from an EMBL/GenBank/DDBJ whole genome shotgun (WGS) entry which is preliminary data.</text>
</comment>
<dbReference type="RefSeq" id="WP_188454604.1">
    <property type="nucleotide sequence ID" value="NZ_BMFR01000003.1"/>
</dbReference>
<dbReference type="InterPro" id="IPR036761">
    <property type="entry name" value="TTHA0802/YceI-like_sf"/>
</dbReference>
<reference evidence="3" key="2">
    <citation type="submission" date="2020-09" db="EMBL/GenBank/DDBJ databases">
        <authorList>
            <person name="Sun Q."/>
            <person name="Zhou Y."/>
        </authorList>
    </citation>
    <scope>NUCLEOTIDE SEQUENCE</scope>
    <source>
        <strain evidence="3">CGMCC 1.12754</strain>
    </source>
</reference>
<comment type="similarity">
    <text evidence="1">Belongs to the UPF0312 family.</text>
</comment>
<organism evidence="3 4">
    <name type="scientific">Virgibacillus oceani</name>
    <dbReference type="NCBI Taxonomy" id="1479511"/>
    <lineage>
        <taxon>Bacteria</taxon>
        <taxon>Bacillati</taxon>
        <taxon>Bacillota</taxon>
        <taxon>Bacilli</taxon>
        <taxon>Bacillales</taxon>
        <taxon>Bacillaceae</taxon>
        <taxon>Virgibacillus</taxon>
    </lineage>
</organism>
<evidence type="ECO:0000256" key="1">
    <source>
        <dbReference type="ARBA" id="ARBA00008812"/>
    </source>
</evidence>
<keyword evidence="4" id="KW-1185">Reference proteome</keyword>
<sequence length="178" mass="19542">MGKSKWNVDAAHSSLEFVVKHMMMSKAKGVFSDFEAVIEADPENLEGATVEFTVDANSIDTRNEARDNHLRSADFFDVENHPNLTFKATTITKKSDSNYDVTGDFTIRDTTKPVTFNVTLEGLHKDPMSGNQVAGFSGTGKISRKEFGLTWNAALETGGVLVGDEVKINIEIEAHKEA</sequence>
<dbReference type="EMBL" id="BMFR01000003">
    <property type="protein sequence ID" value="GGG70680.1"/>
    <property type="molecule type" value="Genomic_DNA"/>
</dbReference>
<evidence type="ECO:0000259" key="2">
    <source>
        <dbReference type="SMART" id="SM00867"/>
    </source>
</evidence>
<dbReference type="PANTHER" id="PTHR34406:SF1">
    <property type="entry name" value="PROTEIN YCEI"/>
    <property type="match status" value="1"/>
</dbReference>
<dbReference type="SUPFAM" id="SSF101874">
    <property type="entry name" value="YceI-like"/>
    <property type="match status" value="1"/>
</dbReference>
<name>A0A917H8C1_9BACI</name>
<dbReference type="InterPro" id="IPR007372">
    <property type="entry name" value="Lipid/polyisoprenoid-bd_YceI"/>
</dbReference>
<proteinExistence type="inferred from homology"/>
<dbReference type="Pfam" id="PF04264">
    <property type="entry name" value="YceI"/>
    <property type="match status" value="1"/>
</dbReference>
<dbReference type="Proteomes" id="UP000622860">
    <property type="component" value="Unassembled WGS sequence"/>
</dbReference>
<evidence type="ECO:0000313" key="3">
    <source>
        <dbReference type="EMBL" id="GGG70680.1"/>
    </source>
</evidence>
<reference evidence="3" key="1">
    <citation type="journal article" date="2014" name="Int. J. Syst. Evol. Microbiol.">
        <title>Complete genome sequence of Corynebacterium casei LMG S-19264T (=DSM 44701T), isolated from a smear-ripened cheese.</title>
        <authorList>
            <consortium name="US DOE Joint Genome Institute (JGI-PGF)"/>
            <person name="Walter F."/>
            <person name="Albersmeier A."/>
            <person name="Kalinowski J."/>
            <person name="Ruckert C."/>
        </authorList>
    </citation>
    <scope>NUCLEOTIDE SEQUENCE</scope>
    <source>
        <strain evidence="3">CGMCC 1.12754</strain>
    </source>
</reference>